<dbReference type="Pfam" id="PF01526">
    <property type="entry name" value="DDE_Tnp_Tn3"/>
    <property type="match status" value="1"/>
</dbReference>
<evidence type="ECO:0000313" key="7">
    <source>
        <dbReference type="EMBL" id="SAL54621.1"/>
    </source>
</evidence>
<protein>
    <submittedName>
        <fullName evidence="7">Transposase Tn3 family protein</fullName>
    </submittedName>
</protein>
<reference evidence="7 8" key="1">
    <citation type="submission" date="2016-01" db="EMBL/GenBank/DDBJ databases">
        <authorList>
            <person name="Oliw E.H."/>
        </authorList>
    </citation>
    <scope>NUCLEOTIDE SEQUENCE [LARGE SCALE GENOMIC DNA]</scope>
    <source>
        <strain evidence="7">LMG 27134</strain>
    </source>
</reference>
<organism evidence="7 8">
    <name type="scientific">Caballeronia udeis</name>
    <dbReference type="NCBI Taxonomy" id="1232866"/>
    <lineage>
        <taxon>Bacteria</taxon>
        <taxon>Pseudomonadati</taxon>
        <taxon>Pseudomonadota</taxon>
        <taxon>Betaproteobacteria</taxon>
        <taxon>Burkholderiales</taxon>
        <taxon>Burkholderiaceae</taxon>
        <taxon>Caballeronia</taxon>
    </lineage>
</organism>
<dbReference type="NCBIfam" id="NF033527">
    <property type="entry name" value="transpos_Tn3"/>
    <property type="match status" value="1"/>
</dbReference>
<dbReference type="AlphaFoldDB" id="A0A158IET0"/>
<sequence>MPRRSILSDAERESLLSLPEGRDYLIRHYTFSESDLSLIRQRRGAANRLGFAVQLCYMRYPGIILAASESPPSPLLDIVARQLTLSSEHWAEYGRREQTRQEHLLELQVFLRVEPFTRVHYRSAVQWVVELASQTDKGFVLAGELIEHLRRESVLLPSANVIERVCSEAITRATRRIYRTLTESLSDDHRKKLDQLLLQRKPESRMTWLAWLRLSPGKANSRQMVLHIQRLKIFQALDLPVGIDRLVHQNRLLKIAREGAQMTPNDLAKFETERRYATLVALATEGMATVIDEIVDLHDRIIGKLFNFAKKKHQNQFQQSGKLINDKVRQYWKVGNALLAAKQSGTDAFAAIESVMSWEAFTKSIDEAQQLAQPEAFDFLHHLGEHYATLRRYVPELLDVLKLRAAPAAKDVLDAVDLIRDMNAGNVRKVPSDAPTDFIKKRWKALILKEDGIDRRFYELCALSELRNALRSGDIWVQGSRQFKDFDEYLLPTERYAELKSLSNLPLPVATDCDQYLNERREQLERQLAIVNRMAAANNLPDAIITESGLKITPLDALVPDAAQSLIDQTSMMLPRVKITELLMEVDEWTDFTRHFTHLKSGETVKDKTLLLSAILADGINLGLTKMAESCPGATYARLSWLQAWHVRDDTYSQGLAELVNAQFSQAFAGHWGDGSTSSSDGQRFKVGGRAESTGHINPKYGDEPGRMFYTHISDQYAPFSMKLVNVGVRDSTYVLDGLLYHESDLRIEEHYTDTNGFTDHVFALMHLLGFRFAPRIRDLGDTKLYVPGKPTDYAALTAMIGGPINQKHIRNHWDEILRLATSIKQGTVTASLMLRKLGSYPRQNGLAVALRELGRIERTLFILDWLQSVELRRRVHAGLNKGEAHNALARAVFFYRLGEIRDRGFEQQRYRASGLNLVTAAIVLWNTVYLERTVHALRARTRDGRTARDQCGARRARNA</sequence>
<dbReference type="Proteomes" id="UP000054683">
    <property type="component" value="Unassembled WGS sequence"/>
</dbReference>
<keyword evidence="3" id="KW-0238">DNA-binding</keyword>
<dbReference type="InterPro" id="IPR025296">
    <property type="entry name" value="DUF4158"/>
</dbReference>
<evidence type="ECO:0000259" key="6">
    <source>
        <dbReference type="Pfam" id="PF13700"/>
    </source>
</evidence>
<name>A0A158IET0_9BURK</name>
<dbReference type="GO" id="GO:0003677">
    <property type="term" value="F:DNA binding"/>
    <property type="evidence" value="ECO:0007669"/>
    <property type="project" value="UniProtKB-KW"/>
</dbReference>
<dbReference type="GO" id="GO:0004803">
    <property type="term" value="F:transposase activity"/>
    <property type="evidence" value="ECO:0007669"/>
    <property type="project" value="InterPro"/>
</dbReference>
<feature type="domain" description="Tn3 transposase DDE" evidence="5">
    <location>
        <begin position="581"/>
        <end position="942"/>
    </location>
</feature>
<evidence type="ECO:0000256" key="1">
    <source>
        <dbReference type="ARBA" id="ARBA00009402"/>
    </source>
</evidence>
<keyword evidence="2" id="KW-0815">Transposition</keyword>
<gene>
    <name evidence="7" type="ORF">AWB69_05821</name>
</gene>
<feature type="domain" description="DUF4158" evidence="6">
    <location>
        <begin position="6"/>
        <end position="169"/>
    </location>
</feature>
<dbReference type="Pfam" id="PF13700">
    <property type="entry name" value="DUF4158"/>
    <property type="match status" value="1"/>
</dbReference>
<accession>A0A158IET0</accession>
<evidence type="ECO:0000256" key="3">
    <source>
        <dbReference type="ARBA" id="ARBA00023125"/>
    </source>
</evidence>
<evidence type="ECO:0000256" key="2">
    <source>
        <dbReference type="ARBA" id="ARBA00022578"/>
    </source>
</evidence>
<evidence type="ECO:0000313" key="8">
    <source>
        <dbReference type="Proteomes" id="UP000054683"/>
    </source>
</evidence>
<dbReference type="EMBL" id="FCOK02000048">
    <property type="protein sequence ID" value="SAL54621.1"/>
    <property type="molecule type" value="Genomic_DNA"/>
</dbReference>
<keyword evidence="4" id="KW-0233">DNA recombination</keyword>
<dbReference type="InterPro" id="IPR047653">
    <property type="entry name" value="Tn3-like_transpos"/>
</dbReference>
<comment type="similarity">
    <text evidence="1">Belongs to the transposase 7 family.</text>
</comment>
<proteinExistence type="inferred from homology"/>
<evidence type="ECO:0000256" key="4">
    <source>
        <dbReference type="ARBA" id="ARBA00023172"/>
    </source>
</evidence>
<evidence type="ECO:0000259" key="5">
    <source>
        <dbReference type="Pfam" id="PF01526"/>
    </source>
</evidence>
<dbReference type="InterPro" id="IPR002513">
    <property type="entry name" value="Tn3_Tnp_DDE_dom"/>
</dbReference>
<dbReference type="GO" id="GO:0006313">
    <property type="term" value="P:DNA transposition"/>
    <property type="evidence" value="ECO:0007669"/>
    <property type="project" value="InterPro"/>
</dbReference>